<feature type="region of interest" description="Disordered" evidence="1">
    <location>
        <begin position="1"/>
        <end position="84"/>
    </location>
</feature>
<feature type="region of interest" description="Disordered" evidence="1">
    <location>
        <begin position="1514"/>
        <end position="1564"/>
    </location>
</feature>
<feature type="compositionally biased region" description="Acidic residues" evidence="1">
    <location>
        <begin position="803"/>
        <end position="812"/>
    </location>
</feature>
<dbReference type="Proteomes" id="UP001219934">
    <property type="component" value="Unassembled WGS sequence"/>
</dbReference>
<evidence type="ECO:0000256" key="1">
    <source>
        <dbReference type="SAM" id="MobiDB-lite"/>
    </source>
</evidence>
<feature type="compositionally biased region" description="Low complexity" evidence="1">
    <location>
        <begin position="1527"/>
        <end position="1538"/>
    </location>
</feature>
<feature type="compositionally biased region" description="Polar residues" evidence="1">
    <location>
        <begin position="9"/>
        <end position="45"/>
    </location>
</feature>
<feature type="region of interest" description="Disordered" evidence="1">
    <location>
        <begin position="1473"/>
        <end position="1492"/>
    </location>
</feature>
<feature type="compositionally biased region" description="Polar residues" evidence="1">
    <location>
        <begin position="54"/>
        <end position="84"/>
    </location>
</feature>
<gene>
    <name evidence="2" type="ORF">JOQ06_007537</name>
</gene>
<comment type="caution">
    <text evidence="2">The sequence shown here is derived from an EMBL/GenBank/DDBJ whole genome shotgun (WGS) entry which is preliminary data.</text>
</comment>
<feature type="compositionally biased region" description="Acidic residues" evidence="1">
    <location>
        <begin position="1206"/>
        <end position="1215"/>
    </location>
</feature>
<evidence type="ECO:0000313" key="2">
    <source>
        <dbReference type="EMBL" id="KAJ4934755.1"/>
    </source>
</evidence>
<reference evidence="2" key="1">
    <citation type="submission" date="2022-11" db="EMBL/GenBank/DDBJ databases">
        <title>Chromosome-level genome of Pogonophryne albipinna.</title>
        <authorList>
            <person name="Jo E."/>
        </authorList>
    </citation>
    <scope>NUCLEOTIDE SEQUENCE</scope>
    <source>
        <strain evidence="2">SGF0006</strain>
        <tissue evidence="2">Muscle</tissue>
    </source>
</reference>
<evidence type="ECO:0000313" key="3">
    <source>
        <dbReference type="Proteomes" id="UP001219934"/>
    </source>
</evidence>
<feature type="region of interest" description="Disordered" evidence="1">
    <location>
        <begin position="400"/>
        <end position="434"/>
    </location>
</feature>
<proteinExistence type="predicted"/>
<dbReference type="EMBL" id="JAPTMU010000012">
    <property type="protein sequence ID" value="KAJ4934755.1"/>
    <property type="molecule type" value="Genomic_DNA"/>
</dbReference>
<sequence length="1564" mass="174234">MESIEESRGNSAMASATPRSVTPASTQDGSTVSESFLMSRNTISMESIEESRDNSSMASATPRSVTPASTQDGSTVSESIQKSSNKMSMDFLEGSKGIYRPIRVLFDTPIYERALQICWHISSYKTKIALVIELLRLQQKDMIPSEVTVDDMTDLLREESKSSLRVQLWDFELEDRDEDVAKPLLNLLWEVINSMKMRDIVFEARRLLMSPSDIPAGFRHPKLMNLAQEYGRRLTERLQSAPSSKLLGPRDVVLQVVPKVLQGFWSPPRSTFLNMPSQKLNQMAVGVTKCVLDKLSNALSNVHHQVTFSCSIRDAMVVSIQEKVRQMYPAQYIWRRELNSFAAQILNTIADAAASEMCALFEPQNNTHVVENSSNERNCSQLADVVDGAETIHTLAGDLNEELGLEEDREPIQEPVSSPSPTPLTPSTEPSAKVSLEEEPFASAPNLEYNSAVVPALLSSVTTADEPPAITVTQDGSTVSESFLMSSNKMSMDFLEGSKGIYRPIRVLFDTPIYERALQICWHISSYKTKIALVIELLRLQQKDMIPSEVTVDDMTDLLREESKSSLRVQLWDFELEDRDEDVAKPLLNLLWEVINSMKMRDIVFEARRLLMSPSDIPAGFRHPKLMNLAQEYGRRLTERLQSAPSSKLLGPRDVVLQVVPKVLQGFWSPPRSTFLNMPSQKLNQMAVGVTKCVLDKLSNALSNVHHQVTFSCSIRDAMVVSIQEKVRQMYPAQYIWRRELNSFAAQILNTIADAAASEMCALFEPQNNTHVVENSSNERNCSQLADVVDGAETIHTLAGDLNEELGLEEDREPIQEPVSSPSPTPLTPSTEPSAKVSLEEEPFASAPNLEYNSAVVPALLSSVTTADEPPAITVTQDGSTVSESCLMSSNKMSMDFLEGSKGIYRPIRVLFDTPIYERALQICWHISSYKTKIALVIELLRLQQKDMIPSEVTVDDMTDLLREESKSSLRVQLWDFELEDRDEDVAKPLLNLLWEVINSMKMRDIVFEARRLLMSPSDIPAGFRHPKLMNLAQEYGRRLTERLQSAPSSKLLGPRDVVLQVVPKVLQGFWSPPRSTFLNMPSQKLNQMAVGVTKCVLDKLSNALSNVHHQVTFSCSIRDAMVVSIQEKVRQMYPAQYIWRRELNSFAAQILNTIADAAASEMCALFEPQNNTHVVENSSNERNCSQLADVVDGAETIHTLAGDLNEELGLEEDREPIQEPVSSPSPTPLTPSTEPSAKVSLEEEPFASAPNLEYNSAVVPALLSSVTTADEPPAITVTQDGLTTSQIDPVELCTPETDCEDVELSGEQSPAVTLALPTPHDGPVVMTAAQDEQTIRKHEVKRKRRVQPFLVQKQSDVAACLKTQTENAQNPYHNASLLEQSGLHRITLGTSTISSVSSARENLLARQTLEQNIVQTGATDLDVAMFHRDGGEDSDSDSDLSMEEERSLSIPSSESEDNVRLRGRIQRRFKRSNHSERLLTEPAHNGTKDLDGNDLLSYWPALEECETHSLQKWGSERPLGSDYSKDAANNNNQTDAALTSGDENGLTQPNRHRKGERHTNEEI</sequence>
<feature type="compositionally biased region" description="Acidic residues" evidence="1">
    <location>
        <begin position="400"/>
        <end position="409"/>
    </location>
</feature>
<feature type="region of interest" description="Disordered" evidence="1">
    <location>
        <begin position="1428"/>
        <end position="1461"/>
    </location>
</feature>
<keyword evidence="3" id="KW-1185">Reference proteome</keyword>
<feature type="region of interest" description="Disordered" evidence="1">
    <location>
        <begin position="803"/>
        <end position="836"/>
    </location>
</feature>
<accession>A0AAD6AZ49</accession>
<protein>
    <submittedName>
        <fullName evidence="2">Uncharacterized protein</fullName>
    </submittedName>
</protein>
<feature type="compositionally biased region" description="Acidic residues" evidence="1">
    <location>
        <begin position="1433"/>
        <end position="1443"/>
    </location>
</feature>
<feature type="region of interest" description="Disordered" evidence="1">
    <location>
        <begin position="1206"/>
        <end position="1240"/>
    </location>
</feature>
<name>A0AAD6AZ49_9TELE</name>
<organism evidence="2 3">
    <name type="scientific">Pogonophryne albipinna</name>
    <dbReference type="NCBI Taxonomy" id="1090488"/>
    <lineage>
        <taxon>Eukaryota</taxon>
        <taxon>Metazoa</taxon>
        <taxon>Chordata</taxon>
        <taxon>Craniata</taxon>
        <taxon>Vertebrata</taxon>
        <taxon>Euteleostomi</taxon>
        <taxon>Actinopterygii</taxon>
        <taxon>Neopterygii</taxon>
        <taxon>Teleostei</taxon>
        <taxon>Neoteleostei</taxon>
        <taxon>Acanthomorphata</taxon>
        <taxon>Eupercaria</taxon>
        <taxon>Perciformes</taxon>
        <taxon>Notothenioidei</taxon>
        <taxon>Pogonophryne</taxon>
    </lineage>
</organism>